<reference evidence="1 2" key="1">
    <citation type="submission" date="2019-10" db="EMBL/GenBank/DDBJ databases">
        <title>Muricauda olearia CL-SS4 JCM15563 genome.</title>
        <authorList>
            <person name="Liu L."/>
        </authorList>
    </citation>
    <scope>NUCLEOTIDE SEQUENCE [LARGE SCALE GENOMIC DNA]</scope>
    <source>
        <strain evidence="1 2">CL-SS4</strain>
    </source>
</reference>
<dbReference type="EMBL" id="WELG01000208">
    <property type="protein sequence ID" value="KAB7519672.1"/>
    <property type="molecule type" value="Genomic_DNA"/>
</dbReference>
<dbReference type="RefSeq" id="WP_152132985.1">
    <property type="nucleotide sequence ID" value="NZ_WELG01000208.1"/>
</dbReference>
<sequence>SQPLEKRIQLAQVFNDRLAPLFANGQLRPLPLETFSFENAIEAHKHMASNDFSGKRVIVVK</sequence>
<organism evidence="1 2">
    <name type="scientific">Flagellimonas olearia</name>
    <dbReference type="NCBI Taxonomy" id="552546"/>
    <lineage>
        <taxon>Bacteria</taxon>
        <taxon>Pseudomonadati</taxon>
        <taxon>Bacteroidota</taxon>
        <taxon>Flavobacteriia</taxon>
        <taxon>Flavobacteriales</taxon>
        <taxon>Flavobacteriaceae</taxon>
        <taxon>Flagellimonas</taxon>
    </lineage>
</organism>
<evidence type="ECO:0000313" key="1">
    <source>
        <dbReference type="EMBL" id="KAB7519672.1"/>
    </source>
</evidence>
<dbReference type="Gene3D" id="3.90.180.10">
    <property type="entry name" value="Medium-chain alcohol dehydrogenases, catalytic domain"/>
    <property type="match status" value="1"/>
</dbReference>
<evidence type="ECO:0000313" key="2">
    <source>
        <dbReference type="Proteomes" id="UP000429785"/>
    </source>
</evidence>
<gene>
    <name evidence="1" type="ORF">F8C76_18475</name>
</gene>
<feature type="non-terminal residue" evidence="1">
    <location>
        <position position="1"/>
    </location>
</feature>
<comment type="caution">
    <text evidence="1">The sequence shown here is derived from an EMBL/GenBank/DDBJ whole genome shotgun (WGS) entry which is preliminary data.</text>
</comment>
<protein>
    <submittedName>
        <fullName evidence="1">Zinc-binding dehydrogenase</fullName>
    </submittedName>
</protein>
<dbReference type="OrthoDB" id="9787435at2"/>
<accession>A0A6I1DVF0</accession>
<dbReference type="Pfam" id="PF13602">
    <property type="entry name" value="ADH_zinc_N_2"/>
    <property type="match status" value="1"/>
</dbReference>
<dbReference type="AlphaFoldDB" id="A0A6I1DVF0"/>
<proteinExistence type="predicted"/>
<dbReference type="Proteomes" id="UP000429785">
    <property type="component" value="Unassembled WGS sequence"/>
</dbReference>
<name>A0A6I1DVF0_9FLAO</name>